<protein>
    <submittedName>
        <fullName evidence="2">Uncharacterized protein</fullName>
    </submittedName>
</protein>
<accession>A0A0E9VNR1</accession>
<reference evidence="2" key="2">
    <citation type="journal article" date="2015" name="Fish Shellfish Immunol.">
        <title>Early steps in the European eel (Anguilla anguilla)-Vibrio vulnificus interaction in the gills: Role of the RtxA13 toxin.</title>
        <authorList>
            <person name="Callol A."/>
            <person name="Pajuelo D."/>
            <person name="Ebbesson L."/>
            <person name="Teles M."/>
            <person name="MacKenzie S."/>
            <person name="Amaro C."/>
        </authorList>
    </citation>
    <scope>NUCLEOTIDE SEQUENCE</scope>
</reference>
<sequence length="40" mass="4513">MSSFLLLLIIICPETKCKMEGNPPTKQSTRLGNYNCLQNI</sequence>
<reference evidence="2" key="1">
    <citation type="submission" date="2014-11" db="EMBL/GenBank/DDBJ databases">
        <authorList>
            <person name="Amaro Gonzalez C."/>
        </authorList>
    </citation>
    <scope>NUCLEOTIDE SEQUENCE</scope>
</reference>
<organism evidence="2">
    <name type="scientific">Anguilla anguilla</name>
    <name type="common">European freshwater eel</name>
    <name type="synonym">Muraena anguilla</name>
    <dbReference type="NCBI Taxonomy" id="7936"/>
    <lineage>
        <taxon>Eukaryota</taxon>
        <taxon>Metazoa</taxon>
        <taxon>Chordata</taxon>
        <taxon>Craniata</taxon>
        <taxon>Vertebrata</taxon>
        <taxon>Euteleostomi</taxon>
        <taxon>Actinopterygii</taxon>
        <taxon>Neopterygii</taxon>
        <taxon>Teleostei</taxon>
        <taxon>Anguilliformes</taxon>
        <taxon>Anguillidae</taxon>
        <taxon>Anguilla</taxon>
    </lineage>
</organism>
<keyword evidence="1" id="KW-0732">Signal</keyword>
<proteinExistence type="predicted"/>
<dbReference type="EMBL" id="GBXM01028911">
    <property type="protein sequence ID" value="JAH79666.1"/>
    <property type="molecule type" value="Transcribed_RNA"/>
</dbReference>
<evidence type="ECO:0000313" key="2">
    <source>
        <dbReference type="EMBL" id="JAH79666.1"/>
    </source>
</evidence>
<evidence type="ECO:0000256" key="1">
    <source>
        <dbReference type="SAM" id="SignalP"/>
    </source>
</evidence>
<feature type="signal peptide" evidence="1">
    <location>
        <begin position="1"/>
        <end position="17"/>
    </location>
</feature>
<dbReference type="AlphaFoldDB" id="A0A0E9VNR1"/>
<feature type="chain" id="PRO_5002433769" evidence="1">
    <location>
        <begin position="18"/>
        <end position="40"/>
    </location>
</feature>
<name>A0A0E9VNR1_ANGAN</name>